<protein>
    <submittedName>
        <fullName evidence="1">4979_t:CDS:1</fullName>
    </submittedName>
</protein>
<evidence type="ECO:0000313" key="2">
    <source>
        <dbReference type="Proteomes" id="UP000789405"/>
    </source>
</evidence>
<comment type="caution">
    <text evidence="1">The sequence shown here is derived from an EMBL/GenBank/DDBJ whole genome shotgun (WGS) entry which is preliminary data.</text>
</comment>
<keyword evidence="2" id="KW-1185">Reference proteome</keyword>
<dbReference type="Proteomes" id="UP000789405">
    <property type="component" value="Unassembled WGS sequence"/>
</dbReference>
<name>A0A9N9P721_9GLOM</name>
<proteinExistence type="predicted"/>
<organism evidence="1 2">
    <name type="scientific">Dentiscutata erythropus</name>
    <dbReference type="NCBI Taxonomy" id="1348616"/>
    <lineage>
        <taxon>Eukaryota</taxon>
        <taxon>Fungi</taxon>
        <taxon>Fungi incertae sedis</taxon>
        <taxon>Mucoromycota</taxon>
        <taxon>Glomeromycotina</taxon>
        <taxon>Glomeromycetes</taxon>
        <taxon>Diversisporales</taxon>
        <taxon>Gigasporaceae</taxon>
        <taxon>Dentiscutata</taxon>
    </lineage>
</organism>
<feature type="non-terminal residue" evidence="1">
    <location>
        <position position="82"/>
    </location>
</feature>
<evidence type="ECO:0000313" key="1">
    <source>
        <dbReference type="EMBL" id="CAG8810392.1"/>
    </source>
</evidence>
<dbReference type="AlphaFoldDB" id="A0A9N9P721"/>
<accession>A0A9N9P721</accession>
<reference evidence="1" key="1">
    <citation type="submission" date="2021-06" db="EMBL/GenBank/DDBJ databases">
        <authorList>
            <person name="Kallberg Y."/>
            <person name="Tangrot J."/>
            <person name="Rosling A."/>
        </authorList>
    </citation>
    <scope>NUCLEOTIDE SEQUENCE</scope>
    <source>
        <strain evidence="1">MA453B</strain>
    </source>
</reference>
<gene>
    <name evidence="1" type="ORF">DERYTH_LOCUS25291</name>
</gene>
<dbReference type="EMBL" id="CAJVPY010046261">
    <property type="protein sequence ID" value="CAG8810392.1"/>
    <property type="molecule type" value="Genomic_DNA"/>
</dbReference>
<sequence length="82" mass="9560">LFTINEPDMNEPDINEPDFFFNPDLFIKFDPINNQNKTISTSSKLYKSNMARTDAALFENEQVTFDLFLENNVIIPLFLHSN</sequence>
<dbReference type="OrthoDB" id="10427819at2759"/>
<feature type="non-terminal residue" evidence="1">
    <location>
        <position position="1"/>
    </location>
</feature>